<evidence type="ECO:0000313" key="2">
    <source>
        <dbReference type="EMBL" id="QBQ08058.1"/>
    </source>
</evidence>
<reference evidence="2 3" key="1">
    <citation type="submission" date="2019-03" db="EMBL/GenBank/DDBJ databases">
        <title>Complete genome sequence of Spiroplasma gladiatoris TG-1 (DSM 22552).</title>
        <authorList>
            <person name="Lin Y.-C."/>
            <person name="Chou L."/>
            <person name="Kuo C.-H."/>
        </authorList>
    </citation>
    <scope>NUCLEOTIDE SEQUENCE [LARGE SCALE GENOMIC DNA]</scope>
    <source>
        <strain evidence="2 3">TG-1</strain>
    </source>
</reference>
<dbReference type="CDD" id="cd04301">
    <property type="entry name" value="NAT_SF"/>
    <property type="match status" value="1"/>
</dbReference>
<dbReference type="InterPro" id="IPR000182">
    <property type="entry name" value="GNAT_dom"/>
</dbReference>
<dbReference type="RefSeq" id="WP_134298017.1">
    <property type="nucleotide sequence ID" value="NZ_CP038013.1"/>
</dbReference>
<evidence type="ECO:0000259" key="1">
    <source>
        <dbReference type="PROSITE" id="PS51186"/>
    </source>
</evidence>
<dbReference type="Gene3D" id="3.40.630.30">
    <property type="match status" value="1"/>
</dbReference>
<organism evidence="2 3">
    <name type="scientific">Spiroplasma gladiatoris</name>
    <dbReference type="NCBI Taxonomy" id="2143"/>
    <lineage>
        <taxon>Bacteria</taxon>
        <taxon>Bacillati</taxon>
        <taxon>Mycoplasmatota</taxon>
        <taxon>Mollicutes</taxon>
        <taxon>Entomoplasmatales</taxon>
        <taxon>Spiroplasmataceae</taxon>
        <taxon>Spiroplasma</taxon>
    </lineage>
</organism>
<dbReference type="EMBL" id="CP038013">
    <property type="protein sequence ID" value="QBQ08058.1"/>
    <property type="molecule type" value="Genomic_DNA"/>
</dbReference>
<dbReference type="SUPFAM" id="SSF55729">
    <property type="entry name" value="Acyl-CoA N-acyltransferases (Nat)"/>
    <property type="match status" value="1"/>
</dbReference>
<accession>A0A4P7AJR3</accession>
<evidence type="ECO:0000313" key="3">
    <source>
        <dbReference type="Proteomes" id="UP000294309"/>
    </source>
</evidence>
<feature type="domain" description="N-acetyltransferase" evidence="1">
    <location>
        <begin position="8"/>
        <end position="147"/>
    </location>
</feature>
<dbReference type="GO" id="GO:0016747">
    <property type="term" value="F:acyltransferase activity, transferring groups other than amino-acyl groups"/>
    <property type="evidence" value="ECO:0007669"/>
    <property type="project" value="InterPro"/>
</dbReference>
<dbReference type="AlphaFoldDB" id="A0A4P7AJR3"/>
<protein>
    <submittedName>
        <fullName evidence="2">Acetyltransferase, GNAT family protein</fullName>
    </submittedName>
</protein>
<gene>
    <name evidence="2" type="ORF">SGLAD_v1c08590</name>
</gene>
<sequence length="147" mass="17437">MSNLTFKVEFSVDNIIFFHALNIRKIIFVDEQKATTIDNEIDDYDEFAYHVVGFLNNEPICCARIFLKDNRYFLGRVGVIKEQRNKNIGKKLILFIIEYMKEELEARSLYIHAQINALNFYKSLNFKEFGEEFLEANIKHINMKLDI</sequence>
<dbReference type="Pfam" id="PF13673">
    <property type="entry name" value="Acetyltransf_10"/>
    <property type="match status" value="1"/>
</dbReference>
<keyword evidence="3" id="KW-1185">Reference proteome</keyword>
<dbReference type="OrthoDB" id="9796171at2"/>
<dbReference type="InterPro" id="IPR016181">
    <property type="entry name" value="Acyl_CoA_acyltransferase"/>
</dbReference>
<dbReference type="KEGG" id="sgq:SGLAD_v1c08590"/>
<proteinExistence type="predicted"/>
<dbReference type="PROSITE" id="PS51186">
    <property type="entry name" value="GNAT"/>
    <property type="match status" value="1"/>
</dbReference>
<dbReference type="Proteomes" id="UP000294309">
    <property type="component" value="Chromosome"/>
</dbReference>
<name>A0A4P7AJR3_9MOLU</name>
<keyword evidence="2" id="KW-0808">Transferase</keyword>